<evidence type="ECO:0000313" key="1">
    <source>
        <dbReference type="Proteomes" id="UP000887580"/>
    </source>
</evidence>
<dbReference type="Proteomes" id="UP000887580">
    <property type="component" value="Unplaced"/>
</dbReference>
<accession>A0AC35GI33</accession>
<name>A0AC35GI33_9BILA</name>
<evidence type="ECO:0000313" key="2">
    <source>
        <dbReference type="WBParaSite" id="PS1159_v2.g5402.t1"/>
    </source>
</evidence>
<sequence>MIRKKVRNLNEHEPEPRPHRNPDEEQIRWNLILLDLESESGSHCCKTPFKELKPIKLCEMKVPMIHRGKYLVCKVAGKPCSILGIAKPFPLIGVKILIQDLNGDVEEASIFNFPLKPDEKWLCLGTILFIKEPWLQYISESKTPFIRIEFPSDVIFVDPADEEFLIKIGAEKWYISMSKDAKFWRTKANECYKNGKTEEALFLYERGIRCDPENAGLYLNKSAACLKMGSFYMAFKAAETGLEKGGNREKALFRMGQAKYGMREWQKAADYFLKVLNEFPNNISASAQFKRRGIIATTDIKEGTLLIVSKPFASGYKKDFPKNLMSIMPGNPTLPQHILQVINAMQNLQNNPEQAKEFYKLYAGD</sequence>
<reference evidence="2" key="1">
    <citation type="submission" date="2022-11" db="UniProtKB">
        <authorList>
            <consortium name="WormBaseParasite"/>
        </authorList>
    </citation>
    <scope>IDENTIFICATION</scope>
</reference>
<organism evidence="1 2">
    <name type="scientific">Panagrolaimus sp. PS1159</name>
    <dbReference type="NCBI Taxonomy" id="55785"/>
    <lineage>
        <taxon>Eukaryota</taxon>
        <taxon>Metazoa</taxon>
        <taxon>Ecdysozoa</taxon>
        <taxon>Nematoda</taxon>
        <taxon>Chromadorea</taxon>
        <taxon>Rhabditida</taxon>
        <taxon>Tylenchina</taxon>
        <taxon>Panagrolaimomorpha</taxon>
        <taxon>Panagrolaimoidea</taxon>
        <taxon>Panagrolaimidae</taxon>
        <taxon>Panagrolaimus</taxon>
    </lineage>
</organism>
<dbReference type="WBParaSite" id="PS1159_v2.g5402.t1">
    <property type="protein sequence ID" value="PS1159_v2.g5402.t1"/>
    <property type="gene ID" value="PS1159_v2.g5402"/>
</dbReference>
<proteinExistence type="predicted"/>
<protein>
    <submittedName>
        <fullName evidence="2">Tetratricopeptide repeat protein</fullName>
    </submittedName>
</protein>